<dbReference type="NCBIfam" id="NF047389">
    <property type="entry name" value="ATPase_Sll1717"/>
    <property type="match status" value="1"/>
</dbReference>
<gene>
    <name evidence="1" type="ORF">CWC05_01875</name>
</gene>
<sequence>MSQKKSTPSLPDPFPTDKLRLLQFGNADGHRDKVAESAFIETSSVKQFYLNQHSIIVGAIGTGKSTLFNLLKNHSEKLELYKNDLIVPLEEALSFNELAGFVKEHYPGKDENTLYQLLWKFNVLLKISIELSKQEGFPNTDYEKAVNRFLNDSNSSDAYSNILNKFKKLISNANIKVEAKVGDNPISVEAGLSEQSPKPEKKINLEEVQRAISESIEERGFKSATVIVDKIDRFVAGAEYYIQKQFINSLLEVDDDLSAINNINLKIFIRADLFDRLDFAALGYDKVHDNVIRLKWSHDETLRFLASRIMVALIQAKICRPEDVFQATDLSEFDLTWREKLFLSSKVPSFIKNIVNKKEKAERATSLYGKFDKAIITKVFPRSTIHFCAKESVHLELGTFEFIRSHFLDGNGICTPRYMLIFLKEVVKQVASYYDENPDQVSELVLVEKDFEWDLFKKYCVYQAYLSAKDIYIKNIETIDSKWTKNVNVFLSKKGNKTKFDYKWIRANIPDISESDTVDFLSFLQVIGFLQISDSHQDIRKRGYELPILYKVSNMPNKPIKPGA</sequence>
<reference evidence="1 2" key="1">
    <citation type="submission" date="2017-12" db="EMBL/GenBank/DDBJ databases">
        <authorList>
            <person name="Paulsen S."/>
            <person name="Gram L.K."/>
        </authorList>
    </citation>
    <scope>NUCLEOTIDE SEQUENCE [LARGE SCALE GENOMIC DNA]</scope>
    <source>
        <strain evidence="1 2">S2897</strain>
    </source>
</reference>
<dbReference type="RefSeq" id="WP_138547195.1">
    <property type="nucleotide sequence ID" value="NZ_PNCG01000002.1"/>
</dbReference>
<dbReference type="SUPFAM" id="SSF52540">
    <property type="entry name" value="P-loop containing nucleoside triphosphate hydrolases"/>
    <property type="match status" value="1"/>
</dbReference>
<reference evidence="2" key="2">
    <citation type="submission" date="2019-06" db="EMBL/GenBank/DDBJ databases">
        <title>Co-occurence of chitin degradation, pigmentation and bioactivity in marine Pseudoalteromonas.</title>
        <authorList>
            <person name="Sonnenschein E.C."/>
            <person name="Bech P.K."/>
        </authorList>
    </citation>
    <scope>NUCLEOTIDE SEQUENCE [LARGE SCALE GENOMIC DNA]</scope>
    <source>
        <strain evidence="2">S2897</strain>
    </source>
</reference>
<organism evidence="1 2">
    <name type="scientific">Pseudoalteromonas ruthenica</name>
    <dbReference type="NCBI Taxonomy" id="151081"/>
    <lineage>
        <taxon>Bacteria</taxon>
        <taxon>Pseudomonadati</taxon>
        <taxon>Pseudomonadota</taxon>
        <taxon>Gammaproteobacteria</taxon>
        <taxon>Alteromonadales</taxon>
        <taxon>Pseudoalteromonadaceae</taxon>
        <taxon>Pseudoalteromonas</taxon>
    </lineage>
</organism>
<dbReference type="InterPro" id="IPR059206">
    <property type="entry name" value="Sll1717-like"/>
</dbReference>
<dbReference type="AlphaFoldDB" id="A0A5S3Z865"/>
<evidence type="ECO:0000313" key="2">
    <source>
        <dbReference type="Proteomes" id="UP000305874"/>
    </source>
</evidence>
<dbReference type="EMBL" id="PNCG01000002">
    <property type="protein sequence ID" value="TMP88211.1"/>
    <property type="molecule type" value="Genomic_DNA"/>
</dbReference>
<dbReference type="InterPro" id="IPR027417">
    <property type="entry name" value="P-loop_NTPase"/>
</dbReference>
<accession>A0A5S3Z865</accession>
<protein>
    <submittedName>
        <fullName evidence="1">Uncharacterized protein</fullName>
    </submittedName>
</protein>
<dbReference type="Proteomes" id="UP000305874">
    <property type="component" value="Unassembled WGS sequence"/>
</dbReference>
<proteinExistence type="predicted"/>
<evidence type="ECO:0000313" key="1">
    <source>
        <dbReference type="EMBL" id="TMP88211.1"/>
    </source>
</evidence>
<comment type="caution">
    <text evidence="1">The sequence shown here is derived from an EMBL/GenBank/DDBJ whole genome shotgun (WGS) entry which is preliminary data.</text>
</comment>
<name>A0A5S3Z865_9GAMM</name>